<comment type="caution">
    <text evidence="2">The sequence shown here is derived from an EMBL/GenBank/DDBJ whole genome shotgun (WGS) entry which is preliminary data.</text>
</comment>
<dbReference type="Proteomes" id="UP001403385">
    <property type="component" value="Unassembled WGS sequence"/>
</dbReference>
<organism evidence="2 3">
    <name type="scientific">Rapidithrix thailandica</name>
    <dbReference type="NCBI Taxonomy" id="413964"/>
    <lineage>
        <taxon>Bacteria</taxon>
        <taxon>Pseudomonadati</taxon>
        <taxon>Bacteroidota</taxon>
        <taxon>Cytophagia</taxon>
        <taxon>Cytophagales</taxon>
        <taxon>Flammeovirgaceae</taxon>
        <taxon>Rapidithrix</taxon>
    </lineage>
</organism>
<evidence type="ECO:0000313" key="2">
    <source>
        <dbReference type="EMBL" id="MEN7550764.1"/>
    </source>
</evidence>
<dbReference type="InterPro" id="IPR000182">
    <property type="entry name" value="GNAT_dom"/>
</dbReference>
<gene>
    <name evidence="2" type="ORF">AAG747_22780</name>
</gene>
<name>A0AAW9SCU2_9BACT</name>
<dbReference type="GO" id="GO:0016747">
    <property type="term" value="F:acyltransferase activity, transferring groups other than amino-acyl groups"/>
    <property type="evidence" value="ECO:0007669"/>
    <property type="project" value="InterPro"/>
</dbReference>
<dbReference type="SUPFAM" id="SSF55729">
    <property type="entry name" value="Acyl-CoA N-acyltransferases (Nat)"/>
    <property type="match status" value="1"/>
</dbReference>
<dbReference type="PANTHER" id="PTHR43792">
    <property type="entry name" value="GNAT FAMILY, PUTATIVE (AFU_ORTHOLOGUE AFUA_3G00765)-RELATED-RELATED"/>
    <property type="match status" value="1"/>
</dbReference>
<dbReference type="AlphaFoldDB" id="A0AAW9SCU2"/>
<evidence type="ECO:0000259" key="1">
    <source>
        <dbReference type="PROSITE" id="PS51186"/>
    </source>
</evidence>
<evidence type="ECO:0000313" key="3">
    <source>
        <dbReference type="Proteomes" id="UP001403385"/>
    </source>
</evidence>
<proteinExistence type="predicted"/>
<sequence>MNFPILETERLRLRMWKEEDFEAYADICADPQVMQYLGKGQTLSRPEAWRHMAFLAGHWHLRGFGHWALEEKENRRLVGRLGFLQPEGWPGFEIGWTLARSVWGKGYATEGAKCALQYAFDEMGKEHVISLIHPDNAASVKVAQRLGESFEQEVEITGIPVMVYGLWKAQWVKQQG</sequence>
<dbReference type="PANTHER" id="PTHR43792:SF1">
    <property type="entry name" value="N-ACETYLTRANSFERASE DOMAIN-CONTAINING PROTEIN"/>
    <property type="match status" value="1"/>
</dbReference>
<dbReference type="PROSITE" id="PS51186">
    <property type="entry name" value="GNAT"/>
    <property type="match status" value="1"/>
</dbReference>
<protein>
    <submittedName>
        <fullName evidence="2">GNAT family N-acetyltransferase</fullName>
    </submittedName>
</protein>
<dbReference type="Gene3D" id="3.40.630.30">
    <property type="match status" value="1"/>
</dbReference>
<keyword evidence="3" id="KW-1185">Reference proteome</keyword>
<feature type="domain" description="N-acetyltransferase" evidence="1">
    <location>
        <begin position="11"/>
        <end position="173"/>
    </location>
</feature>
<dbReference type="Pfam" id="PF13302">
    <property type="entry name" value="Acetyltransf_3"/>
    <property type="match status" value="1"/>
</dbReference>
<dbReference type="InterPro" id="IPR016181">
    <property type="entry name" value="Acyl_CoA_acyltransferase"/>
</dbReference>
<dbReference type="InterPro" id="IPR051531">
    <property type="entry name" value="N-acetyltransferase"/>
</dbReference>
<dbReference type="RefSeq" id="WP_346823546.1">
    <property type="nucleotide sequence ID" value="NZ_JBDKWZ010000016.1"/>
</dbReference>
<accession>A0AAW9SCU2</accession>
<dbReference type="EMBL" id="JBDKWZ010000016">
    <property type="protein sequence ID" value="MEN7550764.1"/>
    <property type="molecule type" value="Genomic_DNA"/>
</dbReference>
<reference evidence="2 3" key="1">
    <citation type="submission" date="2024-04" db="EMBL/GenBank/DDBJ databases">
        <title>Novel genus in family Flammeovirgaceae.</title>
        <authorList>
            <person name="Nguyen T.H."/>
            <person name="Vuong T.Q."/>
            <person name="Le H."/>
            <person name="Kim S.-G."/>
        </authorList>
    </citation>
    <scope>NUCLEOTIDE SEQUENCE [LARGE SCALE GENOMIC DNA]</scope>
    <source>
        <strain evidence="2 3">JCM 23209</strain>
    </source>
</reference>